<comment type="similarity">
    <text evidence="3 12">Belongs to the glycosyl hydrolase 35 family.</text>
</comment>
<evidence type="ECO:0000256" key="8">
    <source>
        <dbReference type="ARBA" id="ARBA00022801"/>
    </source>
</evidence>
<dbReference type="InterPro" id="IPR019801">
    <property type="entry name" value="Glyco_hydro_35_CS"/>
</dbReference>
<keyword evidence="9" id="KW-0325">Glycoprotein</keyword>
<feature type="chain" id="PRO_5043174754" description="Beta-galactosidase" evidence="13">
    <location>
        <begin position="26"/>
        <end position="849"/>
    </location>
</feature>
<keyword evidence="16" id="KW-1185">Reference proteome</keyword>
<dbReference type="OrthoDB" id="1657402at2759"/>
<dbReference type="GO" id="GO:0030246">
    <property type="term" value="F:carbohydrate binding"/>
    <property type="evidence" value="ECO:0007669"/>
    <property type="project" value="InterPro"/>
</dbReference>
<dbReference type="SUPFAM" id="SSF49785">
    <property type="entry name" value="Galactose-binding domain-like"/>
    <property type="match status" value="2"/>
</dbReference>
<dbReference type="InterPro" id="IPR043159">
    <property type="entry name" value="Lectin_gal-bd_sf"/>
</dbReference>
<name>A0A3B6GZI5_WHEAT</name>
<dbReference type="CDD" id="cd22842">
    <property type="entry name" value="Gal_Rha_Lectin_BGal"/>
    <property type="match status" value="1"/>
</dbReference>
<dbReference type="GO" id="GO:0005773">
    <property type="term" value="C:vacuole"/>
    <property type="evidence" value="ECO:0000318"/>
    <property type="project" value="GO_Central"/>
</dbReference>
<keyword evidence="8 11" id="KW-0378">Hydrolase</keyword>
<dbReference type="InterPro" id="IPR017853">
    <property type="entry name" value="GH"/>
</dbReference>
<keyword evidence="5" id="KW-0052">Apoplast</keyword>
<dbReference type="AlphaFoldDB" id="A0A3B6GZI5"/>
<dbReference type="GO" id="GO:0048046">
    <property type="term" value="C:apoplast"/>
    <property type="evidence" value="ECO:0007669"/>
    <property type="project" value="UniProtKB-SubCell"/>
</dbReference>
<dbReference type="InterPro" id="IPR000922">
    <property type="entry name" value="Lectin_gal-bd_dom"/>
</dbReference>
<dbReference type="PROSITE" id="PS50228">
    <property type="entry name" value="SUEL_LECTIN"/>
    <property type="match status" value="1"/>
</dbReference>
<dbReference type="Gramene" id="TraesCS3D02G379100.3">
    <property type="protein sequence ID" value="TraesCS3D02G379100.3"/>
    <property type="gene ID" value="TraesCS3D02G379100"/>
</dbReference>
<dbReference type="FunFam" id="2.60.120.260:FF:000050">
    <property type="entry name" value="Beta-galactosidase"/>
    <property type="match status" value="1"/>
</dbReference>
<feature type="domain" description="SUEL-type lectin" evidence="14">
    <location>
        <begin position="760"/>
        <end position="849"/>
    </location>
</feature>
<dbReference type="Gene3D" id="2.60.120.740">
    <property type="match status" value="1"/>
</dbReference>
<gene>
    <name evidence="15" type="primary">LOC123079944</name>
</gene>
<evidence type="ECO:0000256" key="11">
    <source>
        <dbReference type="RuleBase" id="RU000675"/>
    </source>
</evidence>
<dbReference type="InterPro" id="IPR008979">
    <property type="entry name" value="Galactose-bd-like_sf"/>
</dbReference>
<dbReference type="Gene3D" id="3.20.20.80">
    <property type="entry name" value="Glycosidases"/>
    <property type="match status" value="1"/>
</dbReference>
<evidence type="ECO:0000256" key="3">
    <source>
        <dbReference type="ARBA" id="ARBA00009809"/>
    </source>
</evidence>
<feature type="signal peptide" evidence="13">
    <location>
        <begin position="1"/>
        <end position="25"/>
    </location>
</feature>
<keyword evidence="10 11" id="KW-0326">Glycosidase</keyword>
<evidence type="ECO:0000256" key="1">
    <source>
        <dbReference type="ARBA" id="ARBA00001412"/>
    </source>
</evidence>
<reference evidence="15" key="2">
    <citation type="submission" date="2018-10" db="UniProtKB">
        <authorList>
            <consortium name="EnsemblPlants"/>
        </authorList>
    </citation>
    <scope>IDENTIFICATION</scope>
</reference>
<dbReference type="Gramene" id="TraesCS3D03G0836900.3">
    <property type="protein sequence ID" value="TraesCS3D03G0836900.3.CDS"/>
    <property type="gene ID" value="TraesCS3D03G0836900"/>
</dbReference>
<dbReference type="GeneID" id="123079944"/>
<organism evidence="15">
    <name type="scientific">Triticum aestivum</name>
    <name type="common">Wheat</name>
    <dbReference type="NCBI Taxonomy" id="4565"/>
    <lineage>
        <taxon>Eukaryota</taxon>
        <taxon>Viridiplantae</taxon>
        <taxon>Streptophyta</taxon>
        <taxon>Embryophyta</taxon>
        <taxon>Tracheophyta</taxon>
        <taxon>Spermatophyta</taxon>
        <taxon>Magnoliopsida</taxon>
        <taxon>Liliopsida</taxon>
        <taxon>Poales</taxon>
        <taxon>Poaceae</taxon>
        <taxon>BOP clade</taxon>
        <taxon>Pooideae</taxon>
        <taxon>Triticodae</taxon>
        <taxon>Triticeae</taxon>
        <taxon>Triticinae</taxon>
        <taxon>Triticum</taxon>
    </lineage>
</organism>
<keyword evidence="6" id="KW-0964">Secreted</keyword>
<dbReference type="Pfam" id="PF17834">
    <property type="entry name" value="GHD"/>
    <property type="match status" value="1"/>
</dbReference>
<dbReference type="InterPro" id="IPR031330">
    <property type="entry name" value="Gly_Hdrlase_35_cat"/>
</dbReference>
<dbReference type="InterPro" id="IPR041392">
    <property type="entry name" value="GHD"/>
</dbReference>
<evidence type="ECO:0000256" key="13">
    <source>
        <dbReference type="SAM" id="SignalP"/>
    </source>
</evidence>
<dbReference type="InterPro" id="IPR048913">
    <property type="entry name" value="BetaGal_gal-bd"/>
</dbReference>
<protein>
    <recommendedName>
        <fullName evidence="4 11">Beta-galactosidase</fullName>
        <ecNumber evidence="4 11">3.2.1.23</ecNumber>
    </recommendedName>
</protein>
<keyword evidence="7 13" id="KW-0732">Signal</keyword>
<dbReference type="RefSeq" id="XP_044358716.1">
    <property type="nucleotide sequence ID" value="XM_044502781.1"/>
</dbReference>
<evidence type="ECO:0000256" key="10">
    <source>
        <dbReference type="ARBA" id="ARBA00023295"/>
    </source>
</evidence>
<evidence type="ECO:0000259" key="14">
    <source>
        <dbReference type="PROSITE" id="PS50228"/>
    </source>
</evidence>
<dbReference type="EC" id="3.2.1.23" evidence="4 11"/>
<comment type="subcellular location">
    <subcellularLocation>
        <location evidence="2">Secreted</location>
        <location evidence="2">Extracellular space</location>
        <location evidence="2">Apoplast</location>
    </subcellularLocation>
</comment>
<evidence type="ECO:0000313" key="15">
    <source>
        <dbReference type="EnsemblPlants" id="TraesCS3D02G379100.3"/>
    </source>
</evidence>
<reference evidence="15" key="1">
    <citation type="submission" date="2018-08" db="EMBL/GenBank/DDBJ databases">
        <authorList>
            <person name="Rossello M."/>
        </authorList>
    </citation>
    <scope>NUCLEOTIDE SEQUENCE [LARGE SCALE GENOMIC DNA]</scope>
    <source>
        <strain evidence="15">cv. Chinese Spring</strain>
    </source>
</reference>
<evidence type="ECO:0000313" key="16">
    <source>
        <dbReference type="Proteomes" id="UP000019116"/>
    </source>
</evidence>
<dbReference type="FunFam" id="3.20.20.80:FF:000006">
    <property type="entry name" value="Beta-galactosidase"/>
    <property type="match status" value="1"/>
</dbReference>
<dbReference type="GO" id="GO:0019388">
    <property type="term" value="P:galactose catabolic process"/>
    <property type="evidence" value="ECO:0000318"/>
    <property type="project" value="GO_Central"/>
</dbReference>
<dbReference type="GO" id="GO:0009827">
    <property type="term" value="P:plant-type cell wall modification"/>
    <property type="evidence" value="ECO:0000318"/>
    <property type="project" value="GO_Central"/>
</dbReference>
<sequence>MSMAAAAAAIMAVLLAALMARASSAAAAGRVWADEEKGAHNGTARRQVTYDGRSLMLDGARRMLFSGDIHYPRSTPEMWPRLIESAREGGLDVIQTYVFWNVHEPIQGQYNFEGRYDLVKFIREIHAQGLYVSLRVGPFVEAEWKYGGLPFWLRGVPNITFRCNNEPYKVQVYTQVKTDVMYEVRVVHMQKFVAKIVNMMKDENLYYPQGGPIIISQIENEYKLVQAAFHSRGPPYVRWAAAMAVNLQTGIPWMMCKQDDAPDPIINTCNGLICGETFHGPNSPNKPALWTENWTSRYPLYGHDPRFRSPADIAFAVALFIARKKGSFVSYYMYHGGTNFGRFASSYVTTSYYDGAPLDEYGLIWQSTWSHLRELHAAVKQSEEPLLSGAYSNYSFGEQQEGHVFKTESNCVAFLVNFDKHKTSNIQFGEASFQLAPKSISILSSCRRVVFETAKINAQHGLRTAQVVQYLNNVDSWKVFKEPIPLAINNSTHIGNRLFEHLSTTKDETDYLWYLTRYDYRSNGDTQLVLNVESQAHVLHAYINNDYIGSVHGSHDGPRNIVLKTPIMLRKGQNSISLLSVMVGSPDSGAYMERRIFGVRKVSIQQGHQKSHSLNNELWKHQVGLSGEMNNIYTREGSSRAQWTAINKSMHLPLIWYKTTFDTPWGSDPVTLNLSSMGKGEAWINGESIGRYWASFKTPSGQPSQSLYHIPQYFLKPRENTLVLMEEMGGDPLQISVNTMSVTRVYSSVNELSTPSLLSRRKHPAVRLRCQQGKHITDIEFASYGNPVEDCRSSSRSCLGSCHAETTEFVVKDACLGRRKCAIPVRPAKFGGDPCPGIQKSLSVVASCG</sequence>
<dbReference type="InterPro" id="IPR001944">
    <property type="entry name" value="Glycoside_Hdrlase_35"/>
</dbReference>
<dbReference type="PRINTS" id="PR00742">
    <property type="entry name" value="GLHYDRLASE35"/>
</dbReference>
<evidence type="ECO:0000256" key="5">
    <source>
        <dbReference type="ARBA" id="ARBA00022523"/>
    </source>
</evidence>
<dbReference type="Gene3D" id="2.60.120.260">
    <property type="entry name" value="Galactose-binding domain-like"/>
    <property type="match status" value="1"/>
</dbReference>
<dbReference type="SMR" id="A0A3B6GZI5"/>
<evidence type="ECO:0000256" key="4">
    <source>
        <dbReference type="ARBA" id="ARBA00012756"/>
    </source>
</evidence>
<dbReference type="Pfam" id="PF21467">
    <property type="entry name" value="BetaGal_gal-bd"/>
    <property type="match status" value="1"/>
</dbReference>
<dbReference type="Proteomes" id="UP000019116">
    <property type="component" value="Chromosome 3D"/>
</dbReference>
<evidence type="ECO:0000256" key="6">
    <source>
        <dbReference type="ARBA" id="ARBA00022525"/>
    </source>
</evidence>
<dbReference type="PROSITE" id="PS01182">
    <property type="entry name" value="GLYCOSYL_HYDROL_F35"/>
    <property type="match status" value="1"/>
</dbReference>
<evidence type="ECO:0000256" key="7">
    <source>
        <dbReference type="ARBA" id="ARBA00022729"/>
    </source>
</evidence>
<evidence type="ECO:0000256" key="2">
    <source>
        <dbReference type="ARBA" id="ARBA00004271"/>
    </source>
</evidence>
<accession>A0A3B6GZI5</accession>
<evidence type="ECO:0000256" key="12">
    <source>
        <dbReference type="RuleBase" id="RU003679"/>
    </source>
</evidence>
<proteinExistence type="inferred from homology"/>
<dbReference type="EnsemblPlants" id="TraesCS3D02G379100.3">
    <property type="protein sequence ID" value="TraesCS3D02G379100.3"/>
    <property type="gene ID" value="TraesCS3D02G379100"/>
</dbReference>
<dbReference type="Pfam" id="PF01301">
    <property type="entry name" value="Glyco_hydro_35"/>
    <property type="match status" value="1"/>
</dbReference>
<dbReference type="Pfam" id="PF02140">
    <property type="entry name" value="SUEL_Lectin"/>
    <property type="match status" value="1"/>
</dbReference>
<comment type="catalytic activity">
    <reaction evidence="1 11">
        <text>Hydrolysis of terminal non-reducing beta-D-galactose residues in beta-D-galactosides.</text>
        <dbReference type="EC" id="3.2.1.23"/>
    </reaction>
</comment>
<dbReference type="GO" id="GO:0009505">
    <property type="term" value="C:plant-type cell wall"/>
    <property type="evidence" value="ECO:0000318"/>
    <property type="project" value="GO_Central"/>
</dbReference>
<dbReference type="SUPFAM" id="SSF51445">
    <property type="entry name" value="(Trans)glycosidases"/>
    <property type="match status" value="1"/>
</dbReference>
<dbReference type="STRING" id="4565.A0A3B6GZI5"/>
<evidence type="ECO:0000256" key="9">
    <source>
        <dbReference type="ARBA" id="ARBA00023180"/>
    </source>
</evidence>
<dbReference type="PANTHER" id="PTHR23421">
    <property type="entry name" value="BETA-GALACTOSIDASE RELATED"/>
    <property type="match status" value="1"/>
</dbReference>
<dbReference type="GO" id="GO:0004565">
    <property type="term" value="F:beta-galactosidase activity"/>
    <property type="evidence" value="ECO:0000318"/>
    <property type="project" value="GO_Central"/>
</dbReference>